<dbReference type="Proteomes" id="UP000473658">
    <property type="component" value="Unassembled WGS sequence"/>
</dbReference>
<gene>
    <name evidence="1" type="ORF">DXM27_07335</name>
</gene>
<dbReference type="AlphaFoldDB" id="A0AA88F1I7"/>
<name>A0AA88F1I7_RHIRH</name>
<sequence>MVVLLTKPFGTFSNKDSPHGMIERLDKIPPSKDLVAFLASVSDLFTRLRLWVEANGDQILSVARVAHRNIIFEKAGWLLHHTTPLHLITDDMTEHDITPILEAYYLENWSDIAVAFRNRVGEMNVDKEARAAFEEALLAHGAGLYRAAIRVVFPEIERIARDQLLEGTLEGIASLKEVRQAAGELGWGEWQKFGEDPIFGQFTVMSYHLYEVAKTREGIAQLACSPIPNRHAALHGLIAYNSLQSSVSAIIMAEFMFKAISILRDRPKKQMCGLL</sequence>
<dbReference type="EMBL" id="QRFF01000002">
    <property type="protein sequence ID" value="KAA3502769.1"/>
    <property type="molecule type" value="Genomic_DNA"/>
</dbReference>
<accession>A0AA88F1I7</accession>
<protein>
    <submittedName>
        <fullName evidence="1">Uncharacterized protein</fullName>
    </submittedName>
</protein>
<organism evidence="1 2">
    <name type="scientific">Rhizobium rhizogenes</name>
    <name type="common">Agrobacterium rhizogenes</name>
    <dbReference type="NCBI Taxonomy" id="359"/>
    <lineage>
        <taxon>Bacteria</taxon>
        <taxon>Pseudomonadati</taxon>
        <taxon>Pseudomonadota</taxon>
        <taxon>Alphaproteobacteria</taxon>
        <taxon>Hyphomicrobiales</taxon>
        <taxon>Rhizobiaceae</taxon>
        <taxon>Rhizobium/Agrobacterium group</taxon>
        <taxon>Rhizobium</taxon>
    </lineage>
</organism>
<evidence type="ECO:0000313" key="1">
    <source>
        <dbReference type="EMBL" id="KAA3502769.1"/>
    </source>
</evidence>
<proteinExistence type="predicted"/>
<comment type="caution">
    <text evidence="1">The sequence shown here is derived from an EMBL/GenBank/DDBJ whole genome shotgun (WGS) entry which is preliminary data.</text>
</comment>
<evidence type="ECO:0000313" key="2">
    <source>
        <dbReference type="Proteomes" id="UP000473658"/>
    </source>
</evidence>
<reference evidence="1 2" key="1">
    <citation type="submission" date="2018-08" db="EMBL/GenBank/DDBJ databases">
        <title>Crown Gall in kiwifruit.</title>
        <authorList>
            <person name="Visnovsky S.B."/>
            <person name="Pitman A.R."/>
        </authorList>
    </citation>
    <scope>NUCLEOTIDE SEQUENCE [LARGE SCALE GENOMIC DNA]</scope>
    <source>
        <strain evidence="1 2">SBV_302_78_2</strain>
    </source>
</reference>